<dbReference type="RefSeq" id="WP_066248903.1">
    <property type="nucleotide sequence ID" value="NZ_VSKL01000001.1"/>
</dbReference>
<dbReference type="InterPro" id="IPR011990">
    <property type="entry name" value="TPR-like_helical_dom_sf"/>
</dbReference>
<dbReference type="OrthoDB" id="979271at2"/>
<comment type="caution">
    <text evidence="2">The sequence shown here is derived from an EMBL/GenBank/DDBJ whole genome shotgun (WGS) entry which is preliminary data.</text>
</comment>
<keyword evidence="3" id="KW-1185">Reference proteome</keyword>
<keyword evidence="1" id="KW-0812">Transmembrane</keyword>
<dbReference type="Gene3D" id="1.25.40.10">
    <property type="entry name" value="Tetratricopeptide repeat domain"/>
    <property type="match status" value="1"/>
</dbReference>
<evidence type="ECO:0000256" key="1">
    <source>
        <dbReference type="SAM" id="Phobius"/>
    </source>
</evidence>
<evidence type="ECO:0000313" key="2">
    <source>
        <dbReference type="EMBL" id="TYB75440.1"/>
    </source>
</evidence>
<organism evidence="2 3">
    <name type="scientific">Bizionia algoritergicola</name>
    <dbReference type="NCBI Taxonomy" id="291187"/>
    <lineage>
        <taxon>Bacteria</taxon>
        <taxon>Pseudomonadati</taxon>
        <taxon>Bacteroidota</taxon>
        <taxon>Flavobacteriia</taxon>
        <taxon>Flavobacteriales</taxon>
        <taxon>Flavobacteriaceae</taxon>
        <taxon>Bizionia</taxon>
    </lineage>
</organism>
<sequence length="245" mass="28426">MKDQDYILFEDYLSGNLDEESKQAFEQQLKTDHIYNEAFETYKNTSKFVENHYKNGEQTDAFKKTLETVSNNYFKDTASSKSKFRRINPWFYSVAAAAILIIGFFIGQQFSSPIYDDYANYGTISLTVRGDQNETLTKAETAFNNLNYKDAETYFSELLQSDPDNIEFQLYQAVSLVELNHYEQADALFNGIMKTPSVYKQKATWYLALSKLKQKDTESCIRILKSIPEDAEDYEQAQKLLNKLD</sequence>
<dbReference type="EMBL" id="VSKL01000001">
    <property type="protein sequence ID" value="TYB75440.1"/>
    <property type="molecule type" value="Genomic_DNA"/>
</dbReference>
<evidence type="ECO:0000313" key="3">
    <source>
        <dbReference type="Proteomes" id="UP000324358"/>
    </source>
</evidence>
<protein>
    <recommendedName>
        <fullName evidence="4">Tetratricopeptide repeat protein</fullName>
    </recommendedName>
</protein>
<dbReference type="SUPFAM" id="SSF48452">
    <property type="entry name" value="TPR-like"/>
    <property type="match status" value="1"/>
</dbReference>
<keyword evidence="1" id="KW-1133">Transmembrane helix</keyword>
<proteinExistence type="predicted"/>
<evidence type="ECO:0008006" key="4">
    <source>
        <dbReference type="Google" id="ProtNLM"/>
    </source>
</evidence>
<dbReference type="Proteomes" id="UP000324358">
    <property type="component" value="Unassembled WGS sequence"/>
</dbReference>
<accession>A0A5D0R1P1</accession>
<name>A0A5D0R1P1_9FLAO</name>
<feature type="transmembrane region" description="Helical" evidence="1">
    <location>
        <begin position="90"/>
        <end position="107"/>
    </location>
</feature>
<reference evidence="2 3" key="1">
    <citation type="submission" date="2019-08" db="EMBL/GenBank/DDBJ databases">
        <title>Genomes of Antarctic Bizionia species.</title>
        <authorList>
            <person name="Bowman J.P."/>
        </authorList>
    </citation>
    <scope>NUCLEOTIDE SEQUENCE [LARGE SCALE GENOMIC DNA]</scope>
    <source>
        <strain evidence="2 3">APA-1</strain>
    </source>
</reference>
<keyword evidence="1" id="KW-0472">Membrane</keyword>
<gene>
    <name evidence="2" type="ORF">ES675_04765</name>
</gene>
<dbReference type="AlphaFoldDB" id="A0A5D0R1P1"/>